<keyword evidence="4" id="KW-0813">Transport</keyword>
<dbReference type="InterPro" id="IPR024602">
    <property type="entry name" value="COG_su2_N"/>
</dbReference>
<evidence type="ECO:0000313" key="12">
    <source>
        <dbReference type="Proteomes" id="UP000054217"/>
    </source>
</evidence>
<dbReference type="EMBL" id="KN832051">
    <property type="protein sequence ID" value="KIN96230.1"/>
    <property type="molecule type" value="Genomic_DNA"/>
</dbReference>
<feature type="domain" description="Conserved oligomeric Golgi complex subunit 2 N-terminal" evidence="9">
    <location>
        <begin position="46"/>
        <end position="117"/>
    </location>
</feature>
<dbReference type="PANTHER" id="PTHR12961">
    <property type="entry name" value="CONSERVED OLIGOMERIC GOLGI COMPLEX COMPONENT 2"/>
    <property type="match status" value="1"/>
</dbReference>
<evidence type="ECO:0000256" key="7">
    <source>
        <dbReference type="ARBA" id="ARBA00023136"/>
    </source>
</evidence>
<evidence type="ECO:0000313" key="11">
    <source>
        <dbReference type="EMBL" id="KIN96230.1"/>
    </source>
</evidence>
<reference evidence="12" key="2">
    <citation type="submission" date="2015-01" db="EMBL/GenBank/DDBJ databases">
        <title>Evolutionary Origins and Diversification of the Mycorrhizal Mutualists.</title>
        <authorList>
            <consortium name="DOE Joint Genome Institute"/>
            <consortium name="Mycorrhizal Genomics Consortium"/>
            <person name="Kohler A."/>
            <person name="Kuo A."/>
            <person name="Nagy L.G."/>
            <person name="Floudas D."/>
            <person name="Copeland A."/>
            <person name="Barry K.W."/>
            <person name="Cichocki N."/>
            <person name="Veneault-Fourrey C."/>
            <person name="LaButti K."/>
            <person name="Lindquist E.A."/>
            <person name="Lipzen A."/>
            <person name="Lundell T."/>
            <person name="Morin E."/>
            <person name="Murat C."/>
            <person name="Riley R."/>
            <person name="Ohm R."/>
            <person name="Sun H."/>
            <person name="Tunlid A."/>
            <person name="Henrissat B."/>
            <person name="Grigoriev I.V."/>
            <person name="Hibbett D.S."/>
            <person name="Martin F."/>
        </authorList>
    </citation>
    <scope>NUCLEOTIDE SEQUENCE [LARGE SCALE GENOMIC DNA]</scope>
    <source>
        <strain evidence="12">Marx 270</strain>
    </source>
</reference>
<dbReference type="GO" id="GO:0017119">
    <property type="term" value="C:Golgi transport complex"/>
    <property type="evidence" value="ECO:0007669"/>
    <property type="project" value="TreeGrafter"/>
</dbReference>
<keyword evidence="12" id="KW-1185">Reference proteome</keyword>
<dbReference type="HOGENOM" id="CLU_005470_1_0_1"/>
<dbReference type="PANTHER" id="PTHR12961:SF0">
    <property type="entry name" value="CONSERVED OLIGOMERIC GOLGI COMPLEX SUBUNIT 2"/>
    <property type="match status" value="1"/>
</dbReference>
<evidence type="ECO:0000259" key="9">
    <source>
        <dbReference type="Pfam" id="PF06148"/>
    </source>
</evidence>
<evidence type="ECO:0000256" key="3">
    <source>
        <dbReference type="ARBA" id="ARBA00020977"/>
    </source>
</evidence>
<dbReference type="OrthoDB" id="332281at2759"/>
<dbReference type="GO" id="GO:0015031">
    <property type="term" value="P:protein transport"/>
    <property type="evidence" value="ECO:0007669"/>
    <property type="project" value="UniProtKB-KW"/>
</dbReference>
<evidence type="ECO:0000256" key="8">
    <source>
        <dbReference type="ARBA" id="ARBA00031344"/>
    </source>
</evidence>
<feature type="domain" description="COG complex component COG2 C-terminal" evidence="10">
    <location>
        <begin position="505"/>
        <end position="674"/>
    </location>
</feature>
<dbReference type="AlphaFoldDB" id="A0A0C3NKP7"/>
<comment type="subcellular location">
    <subcellularLocation>
        <location evidence="1">Golgi apparatus membrane</location>
        <topology evidence="1">Peripheral membrane protein</topology>
    </subcellularLocation>
</comment>
<keyword evidence="6" id="KW-0333">Golgi apparatus</keyword>
<dbReference type="InParanoid" id="A0A0C3NKP7"/>
<accession>A0A0C3NKP7</accession>
<dbReference type="Pfam" id="PF06148">
    <property type="entry name" value="COG2_N"/>
    <property type="match status" value="1"/>
</dbReference>
<evidence type="ECO:0000256" key="4">
    <source>
        <dbReference type="ARBA" id="ARBA00022448"/>
    </source>
</evidence>
<comment type="similarity">
    <text evidence="2">Belongs to the COG2 family.</text>
</comment>
<evidence type="ECO:0000256" key="2">
    <source>
        <dbReference type="ARBA" id="ARBA00007603"/>
    </source>
</evidence>
<evidence type="ECO:0000259" key="10">
    <source>
        <dbReference type="Pfam" id="PF12022"/>
    </source>
</evidence>
<organism evidence="11 12">
    <name type="scientific">Pisolithus tinctorius Marx 270</name>
    <dbReference type="NCBI Taxonomy" id="870435"/>
    <lineage>
        <taxon>Eukaryota</taxon>
        <taxon>Fungi</taxon>
        <taxon>Dikarya</taxon>
        <taxon>Basidiomycota</taxon>
        <taxon>Agaricomycotina</taxon>
        <taxon>Agaricomycetes</taxon>
        <taxon>Agaricomycetidae</taxon>
        <taxon>Boletales</taxon>
        <taxon>Sclerodermatineae</taxon>
        <taxon>Pisolithaceae</taxon>
        <taxon>Pisolithus</taxon>
    </lineage>
</organism>
<name>A0A0C3NKP7_PISTI</name>
<dbReference type="STRING" id="870435.A0A0C3NKP7"/>
<protein>
    <recommendedName>
        <fullName evidence="3">Conserved oligomeric Golgi complex subunit 2</fullName>
    </recommendedName>
    <alternativeName>
        <fullName evidence="8">Component of oligomeric Golgi complex 2</fullName>
    </alternativeName>
</protein>
<evidence type="ECO:0000256" key="5">
    <source>
        <dbReference type="ARBA" id="ARBA00022927"/>
    </source>
</evidence>
<dbReference type="GO" id="GO:0006891">
    <property type="term" value="P:intra-Golgi vesicle-mediated transport"/>
    <property type="evidence" value="ECO:0007669"/>
    <property type="project" value="TreeGrafter"/>
</dbReference>
<dbReference type="GO" id="GO:0007030">
    <property type="term" value="P:Golgi organization"/>
    <property type="evidence" value="ECO:0007669"/>
    <property type="project" value="InterPro"/>
</dbReference>
<reference evidence="11 12" key="1">
    <citation type="submission" date="2014-04" db="EMBL/GenBank/DDBJ databases">
        <authorList>
            <consortium name="DOE Joint Genome Institute"/>
            <person name="Kuo A."/>
            <person name="Kohler A."/>
            <person name="Costa M.D."/>
            <person name="Nagy L.G."/>
            <person name="Floudas D."/>
            <person name="Copeland A."/>
            <person name="Barry K.W."/>
            <person name="Cichocki N."/>
            <person name="Veneault-Fourrey C."/>
            <person name="LaButti K."/>
            <person name="Lindquist E.A."/>
            <person name="Lipzen A."/>
            <person name="Lundell T."/>
            <person name="Morin E."/>
            <person name="Murat C."/>
            <person name="Sun H."/>
            <person name="Tunlid A."/>
            <person name="Henrissat B."/>
            <person name="Grigoriev I.V."/>
            <person name="Hibbett D.S."/>
            <person name="Martin F."/>
            <person name="Nordberg H.P."/>
            <person name="Cantor M.N."/>
            <person name="Hua S.X."/>
        </authorList>
    </citation>
    <scope>NUCLEOTIDE SEQUENCE [LARGE SCALE GENOMIC DNA]</scope>
    <source>
        <strain evidence="11 12">Marx 270</strain>
    </source>
</reference>
<dbReference type="GO" id="GO:0000139">
    <property type="term" value="C:Golgi membrane"/>
    <property type="evidence" value="ECO:0007669"/>
    <property type="project" value="UniProtKB-SubCell"/>
</dbReference>
<sequence length="682" mass="76337">MISVSNSDPYELERLAEELEAREVSGCDDENELPRGFDLPAYVPLSHDNEYLSAETFDVEKFLLSRVYTTLPELRAELKDYLSSLKEELVQLINDDYEDFISLSTDLRGEKSRLERIKAPLSTLRQRVLVARKSLQDIQDAVQAKLTARAKLRDEKVLLHLLLKISESLSRLESLLLLQSEDTPDHPGMLPAHLAEVAGHSSTVKTQGSRGKHLSRVATEYMQLLYHISKARAEKCAYVDAIQERVDRVRNTLTSDLDHLFSATLLSITETDSGKVQGVERSKAASELTECLRVYDNLGLCRTAEEIIRKTVVQPFVRKTVFQDTLAIPISPITPRTPVPSTTHVPTGAHVPPTPYTPYTAILPTQNTSSDVPSATSFLDGYDDPLARLYNQILRFIERDLSHIMEIAERVSPKVSARSVESPGDEFEGRGTDGFDIMANVIWPEFGQAIMNELGSVVFAAGKPDEFVRRHASTQAFIRALEFLAPSRQSVQAMRCHPVFITFNRRWQLPVYFQLRWKEIVGGVEDSLSATIIQSRSATSDSGRSMFLTAQAQSILTSITSCWGADIFIPDLAPRFWKLTLQLLSRYKTWLDASLPSTEPSSKPPTAEKSVHEISAENSLTDDLHLSQFATVLVDINTMNIQVLTLWRERISAALPEPTMNDDVYAASEAIKFARTGLVTAR</sequence>
<dbReference type="InterPro" id="IPR024603">
    <property type="entry name" value="COG_complex_COG2_C"/>
</dbReference>
<evidence type="ECO:0000256" key="1">
    <source>
        <dbReference type="ARBA" id="ARBA00004395"/>
    </source>
</evidence>
<dbReference type="Proteomes" id="UP000054217">
    <property type="component" value="Unassembled WGS sequence"/>
</dbReference>
<keyword evidence="7" id="KW-0472">Membrane</keyword>
<proteinExistence type="inferred from homology"/>
<gene>
    <name evidence="11" type="ORF">M404DRAFT_1006980</name>
</gene>
<evidence type="ECO:0000256" key="6">
    <source>
        <dbReference type="ARBA" id="ARBA00023034"/>
    </source>
</evidence>
<dbReference type="InterPro" id="IPR009316">
    <property type="entry name" value="COG2"/>
</dbReference>
<dbReference type="Pfam" id="PF12022">
    <property type="entry name" value="COG2_C"/>
    <property type="match status" value="1"/>
</dbReference>
<keyword evidence="5" id="KW-0653">Protein transport</keyword>